<dbReference type="GO" id="GO:0005743">
    <property type="term" value="C:mitochondrial inner membrane"/>
    <property type="evidence" value="ECO:0007669"/>
    <property type="project" value="UniProtKB-SubCell"/>
</dbReference>
<keyword evidence="5" id="KW-0496">Mitochondrion</keyword>
<name>A0A316YJP7_9BASI</name>
<evidence type="ECO:0000256" key="3">
    <source>
        <dbReference type="ARBA" id="ARBA00010514"/>
    </source>
</evidence>
<keyword evidence="6 8" id="KW-0472">Membrane</keyword>
<dbReference type="GO" id="GO:0045277">
    <property type="term" value="C:respiratory chain complex IV"/>
    <property type="evidence" value="ECO:0007669"/>
    <property type="project" value="InterPro"/>
</dbReference>
<comment type="subcellular location">
    <subcellularLocation>
        <location evidence="1">Mitochondrion inner membrane</location>
        <topology evidence="1">Single-pass membrane protein</topology>
    </subcellularLocation>
</comment>
<sequence>MNGGSQFWVPNATCCLSPDFARPRLPALCSFHFKASTSSSPSLINTTQDALVDPCSPRCAADGSPCPPQRPYGPRREHCRDLPFPQGPKHKTGLALGIVSFLSFGFSLPFIAARFQLNAQG</sequence>
<accession>A0A316YJP7</accession>
<dbReference type="GO" id="GO:0006123">
    <property type="term" value="P:mitochondrial electron transport, cytochrome c to oxygen"/>
    <property type="evidence" value="ECO:0007669"/>
    <property type="project" value="InterPro"/>
</dbReference>
<dbReference type="InterPro" id="IPR036636">
    <property type="entry name" value="COX7C/Cox8_sf"/>
</dbReference>
<dbReference type="UniPathway" id="UPA00705"/>
<evidence type="ECO:0000256" key="7">
    <source>
        <dbReference type="SAM" id="MobiDB-lite"/>
    </source>
</evidence>
<dbReference type="GeneID" id="37039974"/>
<comment type="similarity">
    <text evidence="3">Belongs to the cytochrome c oxidase VIIc family.</text>
</comment>
<keyword evidence="10" id="KW-1185">Reference proteome</keyword>
<gene>
    <name evidence="9" type="ORF">FA10DRAFT_144520</name>
</gene>
<dbReference type="SUPFAM" id="SSF81427">
    <property type="entry name" value="Mitochondrial cytochrome c oxidase subunit VIIc (aka VIIIa)"/>
    <property type="match status" value="1"/>
</dbReference>
<dbReference type="Gene3D" id="4.10.49.10">
    <property type="entry name" value="Cytochrome c oxidase subunit VIIc"/>
    <property type="match status" value="1"/>
</dbReference>
<dbReference type="Pfam" id="PF02935">
    <property type="entry name" value="COX7C"/>
    <property type="match status" value="1"/>
</dbReference>
<keyword evidence="8" id="KW-0812">Transmembrane</keyword>
<organism evidence="9 10">
    <name type="scientific">Acaromyces ingoldii</name>
    <dbReference type="NCBI Taxonomy" id="215250"/>
    <lineage>
        <taxon>Eukaryota</taxon>
        <taxon>Fungi</taxon>
        <taxon>Dikarya</taxon>
        <taxon>Basidiomycota</taxon>
        <taxon>Ustilaginomycotina</taxon>
        <taxon>Exobasidiomycetes</taxon>
        <taxon>Exobasidiales</taxon>
        <taxon>Cryptobasidiaceae</taxon>
        <taxon>Acaromyces</taxon>
    </lineage>
</organism>
<feature type="region of interest" description="Disordered" evidence="7">
    <location>
        <begin position="63"/>
        <end position="84"/>
    </location>
</feature>
<keyword evidence="4" id="KW-0999">Mitochondrion inner membrane</keyword>
<protein>
    <submittedName>
        <fullName evidence="9">Uncharacterized protein</fullName>
    </submittedName>
</protein>
<dbReference type="InterPro" id="IPR004202">
    <property type="entry name" value="COX7C/Cox8"/>
</dbReference>
<feature type="transmembrane region" description="Helical" evidence="8">
    <location>
        <begin position="94"/>
        <end position="115"/>
    </location>
</feature>
<evidence type="ECO:0000313" key="9">
    <source>
        <dbReference type="EMBL" id="PWN89412.1"/>
    </source>
</evidence>
<comment type="pathway">
    <text evidence="2">Energy metabolism; oxidative phosphorylation.</text>
</comment>
<evidence type="ECO:0000313" key="10">
    <source>
        <dbReference type="Proteomes" id="UP000245768"/>
    </source>
</evidence>
<evidence type="ECO:0000256" key="8">
    <source>
        <dbReference type="SAM" id="Phobius"/>
    </source>
</evidence>
<reference evidence="9 10" key="1">
    <citation type="journal article" date="2018" name="Mol. Biol. Evol.">
        <title>Broad Genomic Sampling Reveals a Smut Pathogenic Ancestry of the Fungal Clade Ustilaginomycotina.</title>
        <authorList>
            <person name="Kijpornyongpan T."/>
            <person name="Mondo S.J."/>
            <person name="Barry K."/>
            <person name="Sandor L."/>
            <person name="Lee J."/>
            <person name="Lipzen A."/>
            <person name="Pangilinan J."/>
            <person name="LaButti K."/>
            <person name="Hainaut M."/>
            <person name="Henrissat B."/>
            <person name="Grigoriev I.V."/>
            <person name="Spatafora J.W."/>
            <person name="Aime M.C."/>
        </authorList>
    </citation>
    <scope>NUCLEOTIDE SEQUENCE [LARGE SCALE GENOMIC DNA]</scope>
    <source>
        <strain evidence="9 10">MCA 4198</strain>
    </source>
</reference>
<dbReference type="Proteomes" id="UP000245768">
    <property type="component" value="Unassembled WGS sequence"/>
</dbReference>
<dbReference type="OrthoDB" id="9974841at2759"/>
<dbReference type="RefSeq" id="XP_025376610.1">
    <property type="nucleotide sequence ID" value="XM_025518058.1"/>
</dbReference>
<evidence type="ECO:0000256" key="6">
    <source>
        <dbReference type="ARBA" id="ARBA00023136"/>
    </source>
</evidence>
<evidence type="ECO:0000256" key="1">
    <source>
        <dbReference type="ARBA" id="ARBA00004434"/>
    </source>
</evidence>
<evidence type="ECO:0000256" key="5">
    <source>
        <dbReference type="ARBA" id="ARBA00023128"/>
    </source>
</evidence>
<keyword evidence="8" id="KW-1133">Transmembrane helix</keyword>
<evidence type="ECO:0000256" key="4">
    <source>
        <dbReference type="ARBA" id="ARBA00022792"/>
    </source>
</evidence>
<dbReference type="EMBL" id="KZ819637">
    <property type="protein sequence ID" value="PWN89412.1"/>
    <property type="molecule type" value="Genomic_DNA"/>
</dbReference>
<evidence type="ECO:0000256" key="2">
    <source>
        <dbReference type="ARBA" id="ARBA00004673"/>
    </source>
</evidence>
<dbReference type="AlphaFoldDB" id="A0A316YJP7"/>
<proteinExistence type="inferred from homology"/>
<dbReference type="InParanoid" id="A0A316YJP7"/>